<comment type="caution">
    <text evidence="1">The sequence shown here is derived from an EMBL/GenBank/DDBJ whole genome shotgun (WGS) entry which is preliminary data.</text>
</comment>
<keyword evidence="2" id="KW-1185">Reference proteome</keyword>
<dbReference type="Proteomes" id="UP001151760">
    <property type="component" value="Unassembled WGS sequence"/>
</dbReference>
<protein>
    <submittedName>
        <fullName evidence="1">Uncharacterized protein</fullName>
    </submittedName>
</protein>
<gene>
    <name evidence="1" type="ORF">Tco_0803444</name>
</gene>
<evidence type="ECO:0000313" key="2">
    <source>
        <dbReference type="Proteomes" id="UP001151760"/>
    </source>
</evidence>
<name>A0ABQ5A416_9ASTR</name>
<accession>A0ABQ5A416</accession>
<reference evidence="1" key="2">
    <citation type="submission" date="2022-01" db="EMBL/GenBank/DDBJ databases">
        <authorList>
            <person name="Yamashiro T."/>
            <person name="Shiraishi A."/>
            <person name="Satake H."/>
            <person name="Nakayama K."/>
        </authorList>
    </citation>
    <scope>NUCLEOTIDE SEQUENCE</scope>
</reference>
<evidence type="ECO:0000313" key="1">
    <source>
        <dbReference type="EMBL" id="GJS96476.1"/>
    </source>
</evidence>
<organism evidence="1 2">
    <name type="scientific">Tanacetum coccineum</name>
    <dbReference type="NCBI Taxonomy" id="301880"/>
    <lineage>
        <taxon>Eukaryota</taxon>
        <taxon>Viridiplantae</taxon>
        <taxon>Streptophyta</taxon>
        <taxon>Embryophyta</taxon>
        <taxon>Tracheophyta</taxon>
        <taxon>Spermatophyta</taxon>
        <taxon>Magnoliopsida</taxon>
        <taxon>eudicotyledons</taxon>
        <taxon>Gunneridae</taxon>
        <taxon>Pentapetalae</taxon>
        <taxon>asterids</taxon>
        <taxon>campanulids</taxon>
        <taxon>Asterales</taxon>
        <taxon>Asteraceae</taxon>
        <taxon>Asteroideae</taxon>
        <taxon>Anthemideae</taxon>
        <taxon>Anthemidinae</taxon>
        <taxon>Tanacetum</taxon>
    </lineage>
</organism>
<reference evidence="1" key="1">
    <citation type="journal article" date="2022" name="Int. J. Mol. Sci.">
        <title>Draft Genome of Tanacetum Coccineum: Genomic Comparison of Closely Related Tanacetum-Family Plants.</title>
        <authorList>
            <person name="Yamashiro T."/>
            <person name="Shiraishi A."/>
            <person name="Nakayama K."/>
            <person name="Satake H."/>
        </authorList>
    </citation>
    <scope>NUCLEOTIDE SEQUENCE</scope>
</reference>
<sequence>MLDPSPNLLVHGERLEIRDNLGCAIWKNLGYSEWSTPAGLKFARENLQSRVKEDDSISDVENAIFDLGVMDSLCLESVIQFVRPGGTVFAHGPFKNSFQATIGYLNLPTCLWVIRGGETMSDSIFKHDLYKLVIAKMGSAITYDCTRGTKSREERFKKFANYSGVVGGERFCFNPFQQVIDDHDVLELRSLSCWHSELVGNACSFSCRDALHAKSACINMSSQGKSQSGAIKIGASVNFLLSVLKDSIHSLREKWESLFKQVGSYWIGTAVLSPHPFKRLSHMTGNLTRAADLTNAYF</sequence>
<dbReference type="EMBL" id="BQNB010011889">
    <property type="protein sequence ID" value="GJS96476.1"/>
    <property type="molecule type" value="Genomic_DNA"/>
</dbReference>
<proteinExistence type="predicted"/>